<accession>A0A5B8MEA7</accession>
<evidence type="ECO:0000313" key="3">
    <source>
        <dbReference type="Proteomes" id="UP000316726"/>
    </source>
</evidence>
<dbReference type="Pfam" id="PF12452">
    <property type="entry name" value="DUF3685"/>
    <property type="match status" value="1"/>
</dbReference>
<keyword evidence="3" id="KW-1185">Reference proteome</keyword>
<dbReference type="OrthoDB" id="2020436at2759"/>
<evidence type="ECO:0000313" key="2">
    <source>
        <dbReference type="EMBL" id="QDZ18717.1"/>
    </source>
</evidence>
<feature type="compositionally biased region" description="Low complexity" evidence="1">
    <location>
        <begin position="114"/>
        <end position="125"/>
    </location>
</feature>
<sequence length="531" mass="57765">MAMAMGGGPRSTRHLGRSAGCRSVAFTGGGTGGRGWSRPLARTRRVCPRAVIVEDWPHRVEELLAVSNAVCLFAMLGRQSAATGGLGVFWRGLGFGDKEFGGAGGEGWEKEVGSSRGSSRPSTTGEPSVAEQHAASEARAGVVALSGEEVWERLGHNFGGTGRGDLCAGEEALLGKSTGGSGDLPKLVLQCLKPSERKVLLQISYESLKRKLLELKTLEGGKEGESFEEVCSQVLNSCVKDAAERWLGYSLDTKWMEYGREKEVAKSGKPEEQSWTVLNLLQEDKRFLYTSALRYLTDEGNCFDDSSLNMSKGWVSSAGAIMGACSNILEDCIVMIAETIADAYLEEVCQGKASYVSPATAEKEPFAFALDATLVHPVLSSTRKIERFRNQVGLYRLLYKYFFSVQSIYEDKYRLWSVSREAGLIAQKTISLKRAADLRGLTGVRRAYGLLLEASDVVLPIARRLFDFAQEGIQHLLVLVIGRSLGLILRGVRESLKGTAAIGRKAEGTNKDNGSEKGFPLMQEDSFSFSY</sequence>
<evidence type="ECO:0000256" key="1">
    <source>
        <dbReference type="SAM" id="MobiDB-lite"/>
    </source>
</evidence>
<organism evidence="2 3">
    <name type="scientific">Chloropicon primus</name>
    <dbReference type="NCBI Taxonomy" id="1764295"/>
    <lineage>
        <taxon>Eukaryota</taxon>
        <taxon>Viridiplantae</taxon>
        <taxon>Chlorophyta</taxon>
        <taxon>Chloropicophyceae</taxon>
        <taxon>Chloropicales</taxon>
        <taxon>Chloropicaceae</taxon>
        <taxon>Chloropicon</taxon>
    </lineage>
</organism>
<dbReference type="InterPro" id="IPR022552">
    <property type="entry name" value="UPF_Ycf55"/>
</dbReference>
<dbReference type="EMBL" id="CP031035">
    <property type="protein sequence ID" value="QDZ18717.1"/>
    <property type="molecule type" value="Genomic_DNA"/>
</dbReference>
<reference evidence="2 3" key="1">
    <citation type="submission" date="2018-07" db="EMBL/GenBank/DDBJ databases">
        <title>The complete nuclear genome of the prasinophyte Chloropicon primus (CCMP1205).</title>
        <authorList>
            <person name="Pombert J.-F."/>
            <person name="Otis C."/>
            <person name="Turmel M."/>
            <person name="Lemieux C."/>
        </authorList>
    </citation>
    <scope>NUCLEOTIDE SEQUENCE [LARGE SCALE GENOMIC DNA]</scope>
    <source>
        <strain evidence="2 3">CCMP1205</strain>
    </source>
</reference>
<name>A0A5B8MEA7_9CHLO</name>
<proteinExistence type="predicted"/>
<dbReference type="Proteomes" id="UP000316726">
    <property type="component" value="Chromosome 2"/>
</dbReference>
<dbReference type="PANTHER" id="PTHR36807:SF2">
    <property type="entry name" value="PHOSPHOGLYCOLATE PHOSPHATASE"/>
    <property type="match status" value="1"/>
</dbReference>
<dbReference type="STRING" id="1764295.A0A5B8MEA7"/>
<dbReference type="AlphaFoldDB" id="A0A5B8MEA7"/>
<feature type="region of interest" description="Disordered" evidence="1">
    <location>
        <begin position="104"/>
        <end position="133"/>
    </location>
</feature>
<gene>
    <name evidence="2" type="ORF">A3770_02p12350</name>
</gene>
<protein>
    <submittedName>
        <fullName evidence="2">Uncharacterized protein</fullName>
    </submittedName>
</protein>
<dbReference type="PANTHER" id="PTHR36807">
    <property type="entry name" value="PHOSPHOGLYCOLATE PHOSPHATASE"/>
    <property type="match status" value="1"/>
</dbReference>